<evidence type="ECO:0000256" key="1">
    <source>
        <dbReference type="SAM" id="MobiDB-lite"/>
    </source>
</evidence>
<dbReference type="InParanoid" id="D5G9Y8"/>
<name>D5G9Y8_TUBMM</name>
<proteinExistence type="predicted"/>
<feature type="compositionally biased region" description="Gly residues" evidence="1">
    <location>
        <begin position="21"/>
        <end position="37"/>
    </location>
</feature>
<protein>
    <submittedName>
        <fullName evidence="2">(Perigord truffle) hypothetical protein</fullName>
    </submittedName>
</protein>
<gene>
    <name evidence="2" type="ORF">GSTUM_00003443001</name>
</gene>
<dbReference type="HOGENOM" id="CLU_3351397_0_0_1"/>
<keyword evidence="3" id="KW-1185">Reference proteome</keyword>
<dbReference type="AlphaFoldDB" id="D5G9Y8"/>
<reference evidence="2 3" key="1">
    <citation type="journal article" date="2010" name="Nature">
        <title>Perigord black truffle genome uncovers evolutionary origins and mechanisms of symbiosis.</title>
        <authorList>
            <person name="Martin F."/>
            <person name="Kohler A."/>
            <person name="Murat C."/>
            <person name="Balestrini R."/>
            <person name="Coutinho P.M."/>
            <person name="Jaillon O."/>
            <person name="Montanini B."/>
            <person name="Morin E."/>
            <person name="Noel B."/>
            <person name="Percudani R."/>
            <person name="Porcel B."/>
            <person name="Rubini A."/>
            <person name="Amicucci A."/>
            <person name="Amselem J."/>
            <person name="Anthouard V."/>
            <person name="Arcioni S."/>
            <person name="Artiguenave F."/>
            <person name="Aury J.M."/>
            <person name="Ballario P."/>
            <person name="Bolchi A."/>
            <person name="Brenna A."/>
            <person name="Brun A."/>
            <person name="Buee M."/>
            <person name="Cantarel B."/>
            <person name="Chevalier G."/>
            <person name="Couloux A."/>
            <person name="Da Silva C."/>
            <person name="Denoeud F."/>
            <person name="Duplessis S."/>
            <person name="Ghignone S."/>
            <person name="Hilselberger B."/>
            <person name="Iotti M."/>
            <person name="Marcais B."/>
            <person name="Mello A."/>
            <person name="Miranda M."/>
            <person name="Pacioni G."/>
            <person name="Quesneville H."/>
            <person name="Riccioni C."/>
            <person name="Ruotolo R."/>
            <person name="Splivallo R."/>
            <person name="Stocchi V."/>
            <person name="Tisserant E."/>
            <person name="Viscomi A.R."/>
            <person name="Zambonelli A."/>
            <person name="Zampieri E."/>
            <person name="Henrissat B."/>
            <person name="Lebrun M.H."/>
            <person name="Paolocci F."/>
            <person name="Bonfante P."/>
            <person name="Ottonello S."/>
            <person name="Wincker P."/>
        </authorList>
    </citation>
    <scope>NUCLEOTIDE SEQUENCE [LARGE SCALE GENOMIC DNA]</scope>
    <source>
        <strain evidence="2 3">Mel28</strain>
    </source>
</reference>
<sequence>MMIVRGAREVGEMVRNQDGVNVGGQGGGGGATMGGGR</sequence>
<evidence type="ECO:0000313" key="3">
    <source>
        <dbReference type="Proteomes" id="UP000006911"/>
    </source>
</evidence>
<dbReference type="Proteomes" id="UP000006911">
    <property type="component" value="Unassembled WGS sequence"/>
</dbReference>
<evidence type="ECO:0000313" key="2">
    <source>
        <dbReference type="EMBL" id="CAZ81331.1"/>
    </source>
</evidence>
<dbReference type="EMBL" id="FN430067">
    <property type="protein sequence ID" value="CAZ81331.1"/>
    <property type="molecule type" value="Genomic_DNA"/>
</dbReference>
<accession>D5G9Y8</accession>
<dbReference type="KEGG" id="tml:GSTUM_00003443001"/>
<organism evidence="2 3">
    <name type="scientific">Tuber melanosporum (strain Mel28)</name>
    <name type="common">Perigord black truffle</name>
    <dbReference type="NCBI Taxonomy" id="656061"/>
    <lineage>
        <taxon>Eukaryota</taxon>
        <taxon>Fungi</taxon>
        <taxon>Dikarya</taxon>
        <taxon>Ascomycota</taxon>
        <taxon>Pezizomycotina</taxon>
        <taxon>Pezizomycetes</taxon>
        <taxon>Pezizales</taxon>
        <taxon>Tuberaceae</taxon>
        <taxon>Tuber</taxon>
    </lineage>
</organism>
<dbReference type="GeneID" id="9188573"/>
<feature type="region of interest" description="Disordered" evidence="1">
    <location>
        <begin position="15"/>
        <end position="37"/>
    </location>
</feature>
<dbReference type="RefSeq" id="XP_002837140.1">
    <property type="nucleotide sequence ID" value="XM_002837094.1"/>
</dbReference>